<dbReference type="PANTHER" id="PTHR12758:SF19">
    <property type="entry name" value="APOPTOSIS INHIBITOR 5"/>
    <property type="match status" value="1"/>
</dbReference>
<dbReference type="HOGENOM" id="CLU_015163_0_0_1"/>
<dbReference type="EMBL" id="JH930473">
    <property type="protein sequence ID" value="EKM54801.1"/>
    <property type="molecule type" value="Genomic_DNA"/>
</dbReference>
<dbReference type="GeneID" id="18911207"/>
<feature type="compositionally biased region" description="Low complexity" evidence="3">
    <location>
        <begin position="821"/>
        <end position="843"/>
    </location>
</feature>
<proteinExistence type="inferred from homology"/>
<dbReference type="OrthoDB" id="19224at2759"/>
<feature type="compositionally biased region" description="Polar residues" evidence="3">
    <location>
        <begin position="579"/>
        <end position="593"/>
    </location>
</feature>
<evidence type="ECO:0000256" key="2">
    <source>
        <dbReference type="ARBA" id="ARBA00022703"/>
    </source>
</evidence>
<name>K5UXK4_PHACS</name>
<dbReference type="GO" id="GO:0006915">
    <property type="term" value="P:apoptotic process"/>
    <property type="evidence" value="ECO:0007669"/>
    <property type="project" value="UniProtKB-KW"/>
</dbReference>
<evidence type="ECO:0000256" key="3">
    <source>
        <dbReference type="SAM" id="MobiDB-lite"/>
    </source>
</evidence>
<dbReference type="Proteomes" id="UP000008370">
    <property type="component" value="Unassembled WGS sequence"/>
</dbReference>
<keyword evidence="5" id="KW-1185">Reference proteome</keyword>
<reference evidence="4 5" key="1">
    <citation type="journal article" date="2012" name="BMC Genomics">
        <title>Comparative genomics of the white-rot fungi, Phanerochaete carnosa and P. chrysosporium, to elucidate the genetic basis of the distinct wood types they colonize.</title>
        <authorList>
            <person name="Suzuki H."/>
            <person name="MacDonald J."/>
            <person name="Syed K."/>
            <person name="Salamov A."/>
            <person name="Hori C."/>
            <person name="Aerts A."/>
            <person name="Henrissat B."/>
            <person name="Wiebenga A."/>
            <person name="vanKuyk P.A."/>
            <person name="Barry K."/>
            <person name="Lindquist E."/>
            <person name="LaButti K."/>
            <person name="Lapidus A."/>
            <person name="Lucas S."/>
            <person name="Coutinho P."/>
            <person name="Gong Y."/>
            <person name="Samejima M."/>
            <person name="Mahadevan R."/>
            <person name="Abou-Zaid M."/>
            <person name="de Vries R.P."/>
            <person name="Igarashi K."/>
            <person name="Yadav J.S."/>
            <person name="Grigoriev I.V."/>
            <person name="Master E.R."/>
        </authorList>
    </citation>
    <scope>NUCLEOTIDE SEQUENCE [LARGE SCALE GENOMIC DNA]</scope>
    <source>
        <strain evidence="4 5">HHB-10118-sp</strain>
    </source>
</reference>
<feature type="region of interest" description="Disordered" evidence="3">
    <location>
        <begin position="562"/>
        <end position="898"/>
    </location>
</feature>
<evidence type="ECO:0000256" key="1">
    <source>
        <dbReference type="ARBA" id="ARBA00009515"/>
    </source>
</evidence>
<protein>
    <submittedName>
        <fullName evidence="4">Uncharacterized protein</fullName>
    </submittedName>
</protein>
<dbReference type="Pfam" id="PF05918">
    <property type="entry name" value="API5"/>
    <property type="match status" value="2"/>
</dbReference>
<dbReference type="InParanoid" id="K5UXK4"/>
<organism evidence="4 5">
    <name type="scientific">Phanerochaete carnosa (strain HHB-10118-sp)</name>
    <name type="common">White-rot fungus</name>
    <name type="synonym">Peniophora carnosa</name>
    <dbReference type="NCBI Taxonomy" id="650164"/>
    <lineage>
        <taxon>Eukaryota</taxon>
        <taxon>Fungi</taxon>
        <taxon>Dikarya</taxon>
        <taxon>Basidiomycota</taxon>
        <taxon>Agaricomycotina</taxon>
        <taxon>Agaricomycetes</taxon>
        <taxon>Polyporales</taxon>
        <taxon>Phanerochaetaceae</taxon>
        <taxon>Phanerochaete</taxon>
    </lineage>
</organism>
<accession>K5UXK4</accession>
<dbReference type="RefSeq" id="XP_007397479.1">
    <property type="nucleotide sequence ID" value="XM_007397417.1"/>
</dbReference>
<dbReference type="KEGG" id="pco:PHACADRAFT_197231"/>
<dbReference type="InterPro" id="IPR008383">
    <property type="entry name" value="API5"/>
</dbReference>
<dbReference type="InterPro" id="IPR016024">
    <property type="entry name" value="ARM-type_fold"/>
</dbReference>
<evidence type="ECO:0000313" key="5">
    <source>
        <dbReference type="Proteomes" id="UP000008370"/>
    </source>
</evidence>
<dbReference type="SUPFAM" id="SSF48371">
    <property type="entry name" value="ARM repeat"/>
    <property type="match status" value="1"/>
</dbReference>
<keyword evidence="2" id="KW-0053">Apoptosis</keyword>
<sequence length="898" mass="98901">MSNEDKPERQLLADINAQIVRARRAQVRTSAVVTQVSVLHADVAPSAFTNEALQQKDTLKRLIDAVHSSYSSLKTVAAQNIKYFIKDFPELEDDAINAVYDLCEDQDQKVRKDGYRAITSVSREQRKWVKRNADVLVHCFRALLADVNAQIVRARRAQVRTSAVVAQQKDTLKRLIDAVHSSYSSLKTVAAQNIKYFIKDFPELEDDAINAVYDLCEDQDQKVRKDGYRAITSVSREQRKWVKRNADVLVQLLQSDEPEEVEVVEQQLTEHLDMDPTATLGVLCDQVAPQDEAADEEEQAIRDRLRGLVLSFMTGKAKRGIMERHANTHDSPAEVMLVHGMYRAIAKLPPADVEIVIKEVLLPLPSFSPPNAPRGGELLNALMGEARSAWKSESPQGSDRSSIPRTRFFLELAHEIVVDKRIAPPHNLLQFCVATLVSKMVLQSLTDDVQAFVVRCIAESFDLMQESSPSEIPSIRNQLVEASGLLLACFIEFKPELKHWPACVTILRACKYHFETSQWKPSSTVVSAYQKLQEQASSREIPQEHRQAAEEVQSLIRSLLQTTPASRQSSVPATAPSPGASTNVAKGMSNNGKPNGGRVQIKRKPELQAEQQRAAHRQPSRPPSRASMPHGPQGSVQQGTGSRNERQLPPHLVARQADRQRTSSPASGRATPVGDGMSNNGKPNGGRVQIKRKPELQAEQQRAAHRQPSRPPSRASMPHGPQGSVQQGTGSRNERQLPPHLVARQADRQRTSSPASGRATPVGDGEPHPKRQKGLTSEPSVPSLLSRMALVVPAGGTNRTSPRAEVAPPSSVSAKRRAEPEQQSQSRPVQQQQQQQPPQRAQPDTNAPPPGGWSIRGAARASKQPTPPEEASSASLLDRLNQGDTGGGGQARRKRVKT</sequence>
<dbReference type="InterPro" id="IPR011989">
    <property type="entry name" value="ARM-like"/>
</dbReference>
<dbReference type="Gene3D" id="1.25.10.10">
    <property type="entry name" value="Leucine-rich Repeat Variant"/>
    <property type="match status" value="1"/>
</dbReference>
<feature type="compositionally biased region" description="Polar residues" evidence="3">
    <location>
        <begin position="562"/>
        <end position="572"/>
    </location>
</feature>
<dbReference type="GO" id="GO:0005634">
    <property type="term" value="C:nucleus"/>
    <property type="evidence" value="ECO:0007669"/>
    <property type="project" value="TreeGrafter"/>
</dbReference>
<evidence type="ECO:0000313" key="4">
    <source>
        <dbReference type="EMBL" id="EKM54801.1"/>
    </source>
</evidence>
<dbReference type="AlphaFoldDB" id="K5UXK4"/>
<comment type="similarity">
    <text evidence="1">Belongs to the API5 family.</text>
</comment>
<dbReference type="GO" id="GO:0043066">
    <property type="term" value="P:negative regulation of apoptotic process"/>
    <property type="evidence" value="ECO:0007669"/>
    <property type="project" value="TreeGrafter"/>
</dbReference>
<dbReference type="GO" id="GO:0003723">
    <property type="term" value="F:RNA binding"/>
    <property type="evidence" value="ECO:0007669"/>
    <property type="project" value="TreeGrafter"/>
</dbReference>
<dbReference type="PANTHER" id="PTHR12758">
    <property type="entry name" value="APOPTOSIS INHIBITOR 5-RELATED"/>
    <property type="match status" value="1"/>
</dbReference>
<gene>
    <name evidence="4" type="ORF">PHACADRAFT_197231</name>
</gene>